<dbReference type="Pfam" id="PF02738">
    <property type="entry name" value="MoCoBD_1"/>
    <property type="match status" value="1"/>
</dbReference>
<dbReference type="InterPro" id="IPR037165">
    <property type="entry name" value="AldOxase/xan_DH_Mopterin-bd_sf"/>
</dbReference>
<dbReference type="SMART" id="SM01008">
    <property type="entry name" value="Ald_Xan_dh_C"/>
    <property type="match status" value="1"/>
</dbReference>
<evidence type="ECO:0000313" key="2">
    <source>
        <dbReference type="EMBL" id="SVA26973.1"/>
    </source>
</evidence>
<proteinExistence type="predicted"/>
<dbReference type="PANTHER" id="PTHR47495:SF2">
    <property type="entry name" value="ALDEHYDE DEHYDROGENASE"/>
    <property type="match status" value="1"/>
</dbReference>
<feature type="domain" description="Aldehyde oxidase/xanthine dehydrogenase a/b hammerhead" evidence="1">
    <location>
        <begin position="178"/>
        <end position="256"/>
    </location>
</feature>
<gene>
    <name evidence="2" type="ORF">METZ01_LOCUS79827</name>
</gene>
<organism evidence="2">
    <name type="scientific">marine metagenome</name>
    <dbReference type="NCBI Taxonomy" id="408172"/>
    <lineage>
        <taxon>unclassified sequences</taxon>
        <taxon>metagenomes</taxon>
        <taxon>ecological metagenomes</taxon>
    </lineage>
</organism>
<dbReference type="InterPro" id="IPR000674">
    <property type="entry name" value="Ald_Oxase/Xan_DH_a/b"/>
</dbReference>
<dbReference type="Gene3D" id="3.30.365.10">
    <property type="entry name" value="Aldehyde oxidase/xanthine dehydrogenase, molybdopterin binding domain"/>
    <property type="match status" value="4"/>
</dbReference>
<name>A0A381UJK7_9ZZZZ</name>
<dbReference type="SUPFAM" id="SSF56003">
    <property type="entry name" value="Molybdenum cofactor-binding domain"/>
    <property type="match status" value="2"/>
</dbReference>
<dbReference type="InterPro" id="IPR008274">
    <property type="entry name" value="AldOxase/xan_DH_MoCoBD1"/>
</dbReference>
<dbReference type="InterPro" id="IPR012368">
    <property type="entry name" value="OxRdtase_Mopterin-bd_su_IorB"/>
</dbReference>
<dbReference type="EMBL" id="UINC01006345">
    <property type="protein sequence ID" value="SVA26973.1"/>
    <property type="molecule type" value="Genomic_DNA"/>
</dbReference>
<dbReference type="PANTHER" id="PTHR47495">
    <property type="entry name" value="ALDEHYDE DEHYDROGENASE"/>
    <property type="match status" value="1"/>
</dbReference>
<dbReference type="InterPro" id="IPR046867">
    <property type="entry name" value="AldOxase/xan_DH_MoCoBD2"/>
</dbReference>
<feature type="non-terminal residue" evidence="2">
    <location>
        <position position="1"/>
    </location>
</feature>
<dbReference type="Gene3D" id="3.90.1170.50">
    <property type="entry name" value="Aldehyde oxidase/xanthine dehydrogenase, a/b hammerhead"/>
    <property type="match status" value="1"/>
</dbReference>
<dbReference type="Pfam" id="PF20256">
    <property type="entry name" value="MoCoBD_2"/>
    <property type="match status" value="2"/>
</dbReference>
<reference evidence="2" key="1">
    <citation type="submission" date="2018-05" db="EMBL/GenBank/DDBJ databases">
        <authorList>
            <person name="Lanie J.A."/>
            <person name="Ng W.-L."/>
            <person name="Kazmierczak K.M."/>
            <person name="Andrzejewski T.M."/>
            <person name="Davidsen T.M."/>
            <person name="Wayne K.J."/>
            <person name="Tettelin H."/>
            <person name="Glass J.I."/>
            <person name="Rusch D."/>
            <person name="Podicherti R."/>
            <person name="Tsui H.-C.T."/>
            <person name="Winkler M.E."/>
        </authorList>
    </citation>
    <scope>NUCLEOTIDE SEQUENCE</scope>
</reference>
<accession>A0A381UJK7</accession>
<evidence type="ECO:0000259" key="1">
    <source>
        <dbReference type="SMART" id="SM01008"/>
    </source>
</evidence>
<dbReference type="PIRSF" id="PIRSF036389">
    <property type="entry name" value="IOR_B"/>
    <property type="match status" value="1"/>
</dbReference>
<protein>
    <recommendedName>
        <fullName evidence="1">Aldehyde oxidase/xanthine dehydrogenase a/b hammerhead domain-containing protein</fullName>
    </recommendedName>
</protein>
<dbReference type="AlphaFoldDB" id="A0A381UJK7"/>
<dbReference type="InterPro" id="IPR052516">
    <property type="entry name" value="N-heterocyclic_Hydroxylase"/>
</dbReference>
<dbReference type="GO" id="GO:0016491">
    <property type="term" value="F:oxidoreductase activity"/>
    <property type="evidence" value="ECO:0007669"/>
    <property type="project" value="InterPro"/>
</dbReference>
<sequence length="687" mass="75853">VIGFHLPFRNRLQAASVGLERSFSPNAWIIVRPDDQVVFKVTKSEMGQGVWTSLPMIIAEEMDLDWSTIRVEQALESEGTGGSRSIRGLWTPLRKAGAKAKDMLLEAAAQKWKVGKSECVSENGTVHHKPTGKKIRYGDLAIAASKLPIPYRVPLKDPSDFKLIGTDALRIDTPLKINGRAQFAMDVNIEGMVYAFVVRCPIFGGTLGSIDKRRALSINGVLDIFEVSNGVAIVGSTTWAALQGRKVLDISWKEGTAADLNSDSIDRLFKEQGKKKAAKGRNDGNTKRALRNAETVIEAVYQVPFQAHAAMEPMNCVVDVQPDRCRLWAPTQSPGDARKQASEITGLPKEKIDVNVTFLGGSFGRRSFNDFISDALEVSNHMKRPVKLIWMREDDMRHDYYRPASRHIMAGGLDKDGKLEAWKHRVVAPSILFGQMFKYPVPLKDKLDIIALEGAKNVSYGIPNIRVEYRSANTAVPVGWWRSVYDSQNAYANECFMDELAESAGQDPLQFRLTYLTNSPRDTEVLKMVAKKVNWGQKLSNGRSQGLACHASFRSHVAQVAEVSVNSEGMIRVHRVVCAIDCGQVVNPSIVRSQIESSIVYGLSAALKGEITIENGGVVQGNFHEFEVLRFHEMPKVEVYIVKSDEHPGGVGEPGLPPIAPAIANAVFAATGKRIRKLPIKPEDLRS</sequence>